<keyword evidence="4" id="KW-1185">Reference proteome</keyword>
<accession>A0A167RDY0</accession>
<feature type="region of interest" description="Disordered" evidence="1">
    <location>
        <begin position="437"/>
        <end position="468"/>
    </location>
</feature>
<feature type="compositionally biased region" description="Low complexity" evidence="1">
    <location>
        <begin position="306"/>
        <end position="328"/>
    </location>
</feature>
<dbReference type="OrthoDB" id="2576334at2759"/>
<gene>
    <name evidence="3" type="ORF">CALVIDRAFT_552509</name>
</gene>
<dbReference type="Gene3D" id="2.60.120.260">
    <property type="entry name" value="Galactose-binding domain-like"/>
    <property type="match status" value="1"/>
</dbReference>
<dbReference type="PANTHER" id="PTHR16861:SF4">
    <property type="entry name" value="SH3 DOMAIN PROTEIN (AFU_ORTHOLOGUE AFUA_1G13610)"/>
    <property type="match status" value="1"/>
</dbReference>
<dbReference type="AlphaFoldDB" id="A0A167RDY0"/>
<protein>
    <submittedName>
        <fullName evidence="3">Uncharacterized protein</fullName>
    </submittedName>
</protein>
<feature type="transmembrane region" description="Helical" evidence="2">
    <location>
        <begin position="344"/>
        <end position="366"/>
    </location>
</feature>
<feature type="compositionally biased region" description="Polar residues" evidence="1">
    <location>
        <begin position="457"/>
        <end position="468"/>
    </location>
</feature>
<keyword evidence="2" id="KW-1133">Transmembrane helix</keyword>
<keyword evidence="2" id="KW-0472">Membrane</keyword>
<dbReference type="Proteomes" id="UP000076738">
    <property type="component" value="Unassembled WGS sequence"/>
</dbReference>
<evidence type="ECO:0000256" key="2">
    <source>
        <dbReference type="SAM" id="Phobius"/>
    </source>
</evidence>
<evidence type="ECO:0000313" key="4">
    <source>
        <dbReference type="Proteomes" id="UP000076738"/>
    </source>
</evidence>
<keyword evidence="2" id="KW-0812">Transmembrane</keyword>
<proteinExistence type="predicted"/>
<sequence length="503" mass="52120">MSMQLYNISLGEESPTFQYTPVRDGPVTEGWNSSYSGNIEWSGLEGSPGIGTPYRRTELDGAGFTLAFHGTALYLCLTTNSGAGYTLTIDNNAVTKTASASDQACSNFFPGSEVLVVADGLTYGSHTAEFNATISGTGASVDFYGGLVSLGAGPPGAIVTASPLVVDDRNPAWVYEPWPWIQGTGTGEYDGTHSYACPYNPSVTASLTFNGSSIVQLIGTLTSNVFGYSVEFDNVETVYNGTNYWWATQQTMFFAGGLDPTQSYTLTLIDYDANQPNGPPGLNTSGFLCVNLDAVLLVQATLPNTQSTSSISGTATSPSSGASHSSGADTGGNGQSGGGLSGGAIAGIVIGALAVLALIIAVWFLLSRMRKRAAAPGGSGQAVFTHSYRGSTPHPPDPIPYITPVQSSFTSDAPVSSVSGGGAALAAGYRTEKSPRSIPNNAAYGGVRSIPGPLSEGGTSSSSDPRLTNEILQNAPTVDLVTILNQRLRREQADNIEEPPTYG</sequence>
<organism evidence="3 4">
    <name type="scientific">Calocera viscosa (strain TUFC12733)</name>
    <dbReference type="NCBI Taxonomy" id="1330018"/>
    <lineage>
        <taxon>Eukaryota</taxon>
        <taxon>Fungi</taxon>
        <taxon>Dikarya</taxon>
        <taxon>Basidiomycota</taxon>
        <taxon>Agaricomycotina</taxon>
        <taxon>Dacrymycetes</taxon>
        <taxon>Dacrymycetales</taxon>
        <taxon>Dacrymycetaceae</taxon>
        <taxon>Calocera</taxon>
    </lineage>
</organism>
<name>A0A167RDY0_CALVF</name>
<feature type="region of interest" description="Disordered" evidence="1">
    <location>
        <begin position="306"/>
        <end position="335"/>
    </location>
</feature>
<dbReference type="PANTHER" id="PTHR16861">
    <property type="entry name" value="GLYCOPROTEIN 38"/>
    <property type="match status" value="1"/>
</dbReference>
<evidence type="ECO:0000313" key="3">
    <source>
        <dbReference type="EMBL" id="KZP00807.1"/>
    </source>
</evidence>
<reference evidence="3 4" key="1">
    <citation type="journal article" date="2016" name="Mol. Biol. Evol.">
        <title>Comparative Genomics of Early-Diverging Mushroom-Forming Fungi Provides Insights into the Origins of Lignocellulose Decay Capabilities.</title>
        <authorList>
            <person name="Nagy L.G."/>
            <person name="Riley R."/>
            <person name="Tritt A."/>
            <person name="Adam C."/>
            <person name="Daum C."/>
            <person name="Floudas D."/>
            <person name="Sun H."/>
            <person name="Yadav J.S."/>
            <person name="Pangilinan J."/>
            <person name="Larsson K.H."/>
            <person name="Matsuura K."/>
            <person name="Barry K."/>
            <person name="Labutti K."/>
            <person name="Kuo R."/>
            <person name="Ohm R.A."/>
            <person name="Bhattacharya S.S."/>
            <person name="Shirouzu T."/>
            <person name="Yoshinaga Y."/>
            <person name="Martin F.M."/>
            <person name="Grigoriev I.V."/>
            <person name="Hibbett D.S."/>
        </authorList>
    </citation>
    <scope>NUCLEOTIDE SEQUENCE [LARGE SCALE GENOMIC DNA]</scope>
    <source>
        <strain evidence="3 4">TUFC12733</strain>
    </source>
</reference>
<dbReference type="EMBL" id="KV417268">
    <property type="protein sequence ID" value="KZP00807.1"/>
    <property type="molecule type" value="Genomic_DNA"/>
</dbReference>
<evidence type="ECO:0000256" key="1">
    <source>
        <dbReference type="SAM" id="MobiDB-lite"/>
    </source>
</evidence>